<sequence>MITRPAAAPVVVTLPAEQWTQVIDALLWSASRLDGPGWCFCPDLDPETGLCDDCAAGEARAYDLRDLVDRLRPQVAGRGRYRPAALLAAEWASVAEGVADGAARLLDRTGGDCADQPHPCWECANERRETAGMRKAAARIARRVRRTHHTAAHPLAAAVLAGCLARLNEEVDWTGRGLGDMTRTVPAPADEWEFFDRLRARRDQVAARLNRRPRAPRGTRARTR</sequence>
<protein>
    <submittedName>
        <fullName evidence="1">Uncharacterized protein</fullName>
    </submittedName>
</protein>
<accession>A0A5J5K585</accession>
<gene>
    <name evidence="1" type="ORF">F5972_08520</name>
</gene>
<organism evidence="1 2">
    <name type="scientific">Microbispora cellulosiformans</name>
    <dbReference type="NCBI Taxonomy" id="2614688"/>
    <lineage>
        <taxon>Bacteria</taxon>
        <taxon>Bacillati</taxon>
        <taxon>Actinomycetota</taxon>
        <taxon>Actinomycetes</taxon>
        <taxon>Streptosporangiales</taxon>
        <taxon>Streptosporangiaceae</taxon>
        <taxon>Microbispora</taxon>
    </lineage>
</organism>
<proteinExistence type="predicted"/>
<dbReference type="RefSeq" id="WP_150932875.1">
    <property type="nucleotide sequence ID" value="NZ_VYTZ01000003.1"/>
</dbReference>
<evidence type="ECO:0000313" key="1">
    <source>
        <dbReference type="EMBL" id="KAA9379686.1"/>
    </source>
</evidence>
<evidence type="ECO:0000313" key="2">
    <source>
        <dbReference type="Proteomes" id="UP000327011"/>
    </source>
</evidence>
<name>A0A5J5K585_9ACTN</name>
<reference evidence="1 2" key="1">
    <citation type="submission" date="2019-09" db="EMBL/GenBank/DDBJ databases">
        <title>Screening of Novel Bioactive Compounds from Soil-Associated.</title>
        <authorList>
            <person name="Gong X."/>
        </authorList>
    </citation>
    <scope>NUCLEOTIDE SEQUENCE [LARGE SCALE GENOMIC DNA]</scope>
    <source>
        <strain evidence="1 2">Gxj-6</strain>
    </source>
</reference>
<comment type="caution">
    <text evidence="1">The sequence shown here is derived from an EMBL/GenBank/DDBJ whole genome shotgun (WGS) entry which is preliminary data.</text>
</comment>
<dbReference type="AlphaFoldDB" id="A0A5J5K585"/>
<dbReference type="Proteomes" id="UP000327011">
    <property type="component" value="Unassembled WGS sequence"/>
</dbReference>
<keyword evidence="2" id="KW-1185">Reference proteome</keyword>
<dbReference type="EMBL" id="VYTZ01000003">
    <property type="protein sequence ID" value="KAA9379686.1"/>
    <property type="molecule type" value="Genomic_DNA"/>
</dbReference>